<dbReference type="SUPFAM" id="SSF158472">
    <property type="entry name" value="HAMP domain-like"/>
    <property type="match status" value="1"/>
</dbReference>
<dbReference type="Pfam" id="PF00672">
    <property type="entry name" value="HAMP"/>
    <property type="match status" value="1"/>
</dbReference>
<dbReference type="CDD" id="cd00075">
    <property type="entry name" value="HATPase"/>
    <property type="match status" value="1"/>
</dbReference>
<keyword evidence="18" id="KW-1185">Reference proteome</keyword>
<dbReference type="SMART" id="SM00304">
    <property type="entry name" value="HAMP"/>
    <property type="match status" value="1"/>
</dbReference>
<dbReference type="GO" id="GO:0005886">
    <property type="term" value="C:plasma membrane"/>
    <property type="evidence" value="ECO:0007669"/>
    <property type="project" value="UniProtKB-SubCell"/>
</dbReference>
<evidence type="ECO:0000256" key="12">
    <source>
        <dbReference type="ARBA" id="ARBA00023012"/>
    </source>
</evidence>
<evidence type="ECO:0000259" key="16">
    <source>
        <dbReference type="PROSITE" id="PS50885"/>
    </source>
</evidence>
<dbReference type="SUPFAM" id="SSF47384">
    <property type="entry name" value="Homodimeric domain of signal transducing histidine kinase"/>
    <property type="match status" value="1"/>
</dbReference>
<keyword evidence="7 14" id="KW-0812">Transmembrane</keyword>
<evidence type="ECO:0000313" key="18">
    <source>
        <dbReference type="Proteomes" id="UP000309673"/>
    </source>
</evidence>
<evidence type="ECO:0000256" key="3">
    <source>
        <dbReference type="ARBA" id="ARBA00012438"/>
    </source>
</evidence>
<dbReference type="Pfam" id="PF00512">
    <property type="entry name" value="HisKA"/>
    <property type="match status" value="1"/>
</dbReference>
<dbReference type="AlphaFoldDB" id="A0A4U0FGM0"/>
<proteinExistence type="predicted"/>
<dbReference type="FunFam" id="1.10.287.130:FF:000001">
    <property type="entry name" value="Two-component sensor histidine kinase"/>
    <property type="match status" value="1"/>
</dbReference>
<comment type="subcellular location">
    <subcellularLocation>
        <location evidence="2">Cell membrane</location>
        <topology evidence="2">Multi-pass membrane protein</topology>
    </subcellularLocation>
</comment>
<evidence type="ECO:0000256" key="7">
    <source>
        <dbReference type="ARBA" id="ARBA00022692"/>
    </source>
</evidence>
<feature type="domain" description="Histidine kinase" evidence="15">
    <location>
        <begin position="263"/>
        <end position="483"/>
    </location>
</feature>
<organism evidence="17 18">
    <name type="scientific">Cohnella pontilimi</name>
    <dbReference type="NCBI Taxonomy" id="2564100"/>
    <lineage>
        <taxon>Bacteria</taxon>
        <taxon>Bacillati</taxon>
        <taxon>Bacillota</taxon>
        <taxon>Bacilli</taxon>
        <taxon>Bacillales</taxon>
        <taxon>Paenibacillaceae</taxon>
        <taxon>Cohnella</taxon>
    </lineage>
</organism>
<evidence type="ECO:0000256" key="13">
    <source>
        <dbReference type="ARBA" id="ARBA00023136"/>
    </source>
</evidence>
<evidence type="ECO:0000313" key="17">
    <source>
        <dbReference type="EMBL" id="TJY44071.1"/>
    </source>
</evidence>
<evidence type="ECO:0000256" key="4">
    <source>
        <dbReference type="ARBA" id="ARBA00022475"/>
    </source>
</evidence>
<protein>
    <recommendedName>
        <fullName evidence="3">histidine kinase</fullName>
        <ecNumber evidence="3">2.7.13.3</ecNumber>
    </recommendedName>
</protein>
<dbReference type="SMART" id="SM00388">
    <property type="entry name" value="HisKA"/>
    <property type="match status" value="1"/>
</dbReference>
<keyword evidence="9 17" id="KW-0418">Kinase</keyword>
<dbReference type="InterPro" id="IPR003660">
    <property type="entry name" value="HAMP_dom"/>
</dbReference>
<sequence>MSIRLKLLFSYAAMLVVPLVLIVLTALLLVFVFRGDLQNLRSFYETQIEGIDDHDYHQLINHTIARNPALVTDPGFLTTLSDEMKTGDQFVIVLIDGNPYFVSKAIQTRTQLISRLPAFHHSGYRHEWSTKSYGNEFFSLSQYDFVPKSGQSGSLYVVTQVQPLVYFSRKYLPILLTSFLVILILTNSLLTYFMSKSIIRPLRKLHKATRKIKEGDLEFQVGVGGKDEIGQLGVAFEEMRSQLEKSIRLQLQYEENRKELVSNISHDLRTPITAIRGYVDGILDGVADSPDKIEKYVRTISAKAAEMDRLIEQLFLYSKLDLKRQPFSFEPIPIAAFLADWADELEFELEKMRIRLETEIRLEASAQVLADRDQFRRVLSNVIQNSVNYMDKEDKRIQLFASSDGHHVRIQIEDNGPGIEREALRYVFDRFYRAEQSRSADTGGSGLGLAIAKQIMEEHGGEIRAESEYGQGTRILLLLPVRKEGDRA</sequence>
<keyword evidence="8" id="KW-0547">Nucleotide-binding</keyword>
<dbReference type="Gene3D" id="1.10.287.130">
    <property type="match status" value="1"/>
</dbReference>
<keyword evidence="13 14" id="KW-0472">Membrane</keyword>
<dbReference type="InterPro" id="IPR003594">
    <property type="entry name" value="HATPase_dom"/>
</dbReference>
<evidence type="ECO:0000259" key="15">
    <source>
        <dbReference type="PROSITE" id="PS50109"/>
    </source>
</evidence>
<comment type="caution">
    <text evidence="17">The sequence shown here is derived from an EMBL/GenBank/DDBJ whole genome shotgun (WGS) entry which is preliminary data.</text>
</comment>
<dbReference type="CDD" id="cd06225">
    <property type="entry name" value="HAMP"/>
    <property type="match status" value="1"/>
</dbReference>
<feature type="transmembrane region" description="Helical" evidence="14">
    <location>
        <begin position="7"/>
        <end position="33"/>
    </location>
</feature>
<accession>A0A4U0FGM0</accession>
<dbReference type="GO" id="GO:0005524">
    <property type="term" value="F:ATP binding"/>
    <property type="evidence" value="ECO:0007669"/>
    <property type="project" value="UniProtKB-KW"/>
</dbReference>
<reference evidence="17 18" key="1">
    <citation type="submission" date="2019-04" db="EMBL/GenBank/DDBJ databases">
        <title>Cohnella sp. nov., isolated from soil.</title>
        <authorList>
            <person name="Kim W."/>
        </authorList>
    </citation>
    <scope>NUCLEOTIDE SEQUENCE [LARGE SCALE GENOMIC DNA]</scope>
    <source>
        <strain evidence="17 18">CAU 1483</strain>
    </source>
</reference>
<dbReference type="PANTHER" id="PTHR45528">
    <property type="entry name" value="SENSOR HISTIDINE KINASE CPXA"/>
    <property type="match status" value="1"/>
</dbReference>
<dbReference type="CDD" id="cd00082">
    <property type="entry name" value="HisKA"/>
    <property type="match status" value="1"/>
</dbReference>
<evidence type="ECO:0000256" key="5">
    <source>
        <dbReference type="ARBA" id="ARBA00022553"/>
    </source>
</evidence>
<evidence type="ECO:0000256" key="9">
    <source>
        <dbReference type="ARBA" id="ARBA00022777"/>
    </source>
</evidence>
<evidence type="ECO:0000256" key="8">
    <source>
        <dbReference type="ARBA" id="ARBA00022741"/>
    </source>
</evidence>
<keyword evidence="6" id="KW-0808">Transferase</keyword>
<dbReference type="InterPro" id="IPR036890">
    <property type="entry name" value="HATPase_C_sf"/>
</dbReference>
<name>A0A4U0FGM0_9BACL</name>
<dbReference type="InterPro" id="IPR003661">
    <property type="entry name" value="HisK_dim/P_dom"/>
</dbReference>
<keyword evidence="4" id="KW-1003">Cell membrane</keyword>
<dbReference type="GO" id="GO:0000155">
    <property type="term" value="F:phosphorelay sensor kinase activity"/>
    <property type="evidence" value="ECO:0007669"/>
    <property type="project" value="InterPro"/>
</dbReference>
<evidence type="ECO:0000256" key="10">
    <source>
        <dbReference type="ARBA" id="ARBA00022840"/>
    </source>
</evidence>
<dbReference type="OrthoDB" id="335833at2"/>
<dbReference type="PROSITE" id="PS50885">
    <property type="entry name" value="HAMP"/>
    <property type="match status" value="1"/>
</dbReference>
<evidence type="ECO:0000256" key="11">
    <source>
        <dbReference type="ARBA" id="ARBA00022989"/>
    </source>
</evidence>
<dbReference type="InterPro" id="IPR050398">
    <property type="entry name" value="HssS/ArlS-like"/>
</dbReference>
<feature type="transmembrane region" description="Helical" evidence="14">
    <location>
        <begin position="171"/>
        <end position="194"/>
    </location>
</feature>
<keyword evidence="10" id="KW-0067">ATP-binding</keyword>
<dbReference type="PROSITE" id="PS50109">
    <property type="entry name" value="HIS_KIN"/>
    <property type="match status" value="1"/>
</dbReference>
<keyword evidence="12" id="KW-0902">Two-component regulatory system</keyword>
<dbReference type="EC" id="2.7.13.3" evidence="3"/>
<dbReference type="SMART" id="SM00387">
    <property type="entry name" value="HATPase_c"/>
    <property type="match status" value="1"/>
</dbReference>
<feature type="domain" description="HAMP" evidence="16">
    <location>
        <begin position="196"/>
        <end position="248"/>
    </location>
</feature>
<comment type="catalytic activity">
    <reaction evidence="1">
        <text>ATP + protein L-histidine = ADP + protein N-phospho-L-histidine.</text>
        <dbReference type="EC" id="2.7.13.3"/>
    </reaction>
</comment>
<evidence type="ECO:0000256" key="2">
    <source>
        <dbReference type="ARBA" id="ARBA00004651"/>
    </source>
</evidence>
<dbReference type="Gene3D" id="6.10.340.10">
    <property type="match status" value="1"/>
</dbReference>
<evidence type="ECO:0000256" key="1">
    <source>
        <dbReference type="ARBA" id="ARBA00000085"/>
    </source>
</evidence>
<dbReference type="EMBL" id="SUPK01000001">
    <property type="protein sequence ID" value="TJY44071.1"/>
    <property type="molecule type" value="Genomic_DNA"/>
</dbReference>
<keyword evidence="11 14" id="KW-1133">Transmembrane helix</keyword>
<dbReference type="InterPro" id="IPR005467">
    <property type="entry name" value="His_kinase_dom"/>
</dbReference>
<dbReference type="PRINTS" id="PR00344">
    <property type="entry name" value="BCTRLSENSOR"/>
</dbReference>
<dbReference type="RefSeq" id="WP_136775791.1">
    <property type="nucleotide sequence ID" value="NZ_SUPK01000001.1"/>
</dbReference>
<dbReference type="Pfam" id="PF02518">
    <property type="entry name" value="HATPase_c"/>
    <property type="match status" value="1"/>
</dbReference>
<dbReference type="SUPFAM" id="SSF55874">
    <property type="entry name" value="ATPase domain of HSP90 chaperone/DNA topoisomerase II/histidine kinase"/>
    <property type="match status" value="1"/>
</dbReference>
<evidence type="ECO:0000256" key="6">
    <source>
        <dbReference type="ARBA" id="ARBA00022679"/>
    </source>
</evidence>
<dbReference type="PANTHER" id="PTHR45528:SF1">
    <property type="entry name" value="SENSOR HISTIDINE KINASE CPXA"/>
    <property type="match status" value="1"/>
</dbReference>
<dbReference type="InterPro" id="IPR004358">
    <property type="entry name" value="Sig_transdc_His_kin-like_C"/>
</dbReference>
<evidence type="ECO:0000256" key="14">
    <source>
        <dbReference type="SAM" id="Phobius"/>
    </source>
</evidence>
<dbReference type="Proteomes" id="UP000309673">
    <property type="component" value="Unassembled WGS sequence"/>
</dbReference>
<keyword evidence="5" id="KW-0597">Phosphoprotein</keyword>
<dbReference type="FunFam" id="3.30.565.10:FF:000006">
    <property type="entry name" value="Sensor histidine kinase WalK"/>
    <property type="match status" value="1"/>
</dbReference>
<dbReference type="Gene3D" id="3.30.565.10">
    <property type="entry name" value="Histidine kinase-like ATPase, C-terminal domain"/>
    <property type="match status" value="1"/>
</dbReference>
<dbReference type="InterPro" id="IPR036097">
    <property type="entry name" value="HisK_dim/P_sf"/>
</dbReference>
<gene>
    <name evidence="17" type="ORF">E5161_01345</name>
</gene>